<dbReference type="OMA" id="WDGFVSH"/>
<evidence type="ECO:0000256" key="4">
    <source>
        <dbReference type="ARBA" id="ARBA00022946"/>
    </source>
</evidence>
<dbReference type="GeneID" id="26231595"/>
<dbReference type="EMBL" id="CP060777">
    <property type="protein sequence ID" value="QQK45724.1"/>
    <property type="molecule type" value="Genomic_DNA"/>
</dbReference>
<proteinExistence type="inferred from homology"/>
<evidence type="ECO:0000256" key="1">
    <source>
        <dbReference type="ARBA" id="ARBA00004173"/>
    </source>
</evidence>
<comment type="subcellular location">
    <subcellularLocation>
        <location evidence="1">Mitochondrion</location>
    </subcellularLocation>
</comment>
<dbReference type="Gene3D" id="3.90.1200.10">
    <property type="match status" value="1"/>
</dbReference>
<dbReference type="InterPro" id="IPR011009">
    <property type="entry name" value="Kinase-like_dom_sf"/>
</dbReference>
<evidence type="ECO:0000256" key="6">
    <source>
        <dbReference type="ARBA" id="ARBA00031849"/>
    </source>
</evidence>
<dbReference type="AlphaFoldDB" id="A0A7T7BMZ2"/>
<name>A0A7T7BMZ2_PENDI</name>
<dbReference type="PANTHER" id="PTHR36091">
    <property type="entry name" value="ALTERED INHERITANCE OF MITOCHONDRIA PROTEIN 9, MITOCHONDRIAL"/>
    <property type="match status" value="1"/>
</dbReference>
<accession>A0A7T7BMZ2</accession>
<gene>
    <name evidence="9" type="ORF">Pdw03_0622</name>
</gene>
<keyword evidence="5" id="KW-0496">Mitochondrion</keyword>
<dbReference type="InterPro" id="IPR002575">
    <property type="entry name" value="Aminoglycoside_PTrfase"/>
</dbReference>
<evidence type="ECO:0000256" key="7">
    <source>
        <dbReference type="SAM" id="MobiDB-lite"/>
    </source>
</evidence>
<reference evidence="9 10" key="1">
    <citation type="submission" date="2020-08" db="EMBL/GenBank/DDBJ databases">
        <title>The completed genome sequence of the pathogenic ascomycete fungus Penicillium digitatum.</title>
        <authorList>
            <person name="Wang M."/>
        </authorList>
    </citation>
    <scope>NUCLEOTIDE SEQUENCE [LARGE SCALE GENOMIC DNA]</scope>
    <source>
        <strain evidence="9 10">PdW03</strain>
    </source>
</reference>
<evidence type="ECO:0000313" key="9">
    <source>
        <dbReference type="EMBL" id="QQK45724.1"/>
    </source>
</evidence>
<dbReference type="SUPFAM" id="SSF56112">
    <property type="entry name" value="Protein kinase-like (PK-like)"/>
    <property type="match status" value="1"/>
</dbReference>
<evidence type="ECO:0000313" key="10">
    <source>
        <dbReference type="Proteomes" id="UP000595662"/>
    </source>
</evidence>
<dbReference type="VEuPathDB" id="FungiDB:PDIP_32750"/>
<dbReference type="KEGG" id="pdp:PDIP_32750"/>
<evidence type="ECO:0000256" key="5">
    <source>
        <dbReference type="ARBA" id="ARBA00023128"/>
    </source>
</evidence>
<organism evidence="9 10">
    <name type="scientific">Penicillium digitatum</name>
    <name type="common">Green mold</name>
    <dbReference type="NCBI Taxonomy" id="36651"/>
    <lineage>
        <taxon>Eukaryota</taxon>
        <taxon>Fungi</taxon>
        <taxon>Dikarya</taxon>
        <taxon>Ascomycota</taxon>
        <taxon>Pezizomycotina</taxon>
        <taxon>Eurotiomycetes</taxon>
        <taxon>Eurotiomycetidae</taxon>
        <taxon>Eurotiales</taxon>
        <taxon>Aspergillaceae</taxon>
        <taxon>Penicillium</taxon>
    </lineage>
</organism>
<dbReference type="InterPro" id="IPR051035">
    <property type="entry name" value="Mito_inheritance_9"/>
</dbReference>
<dbReference type="PANTHER" id="PTHR36091:SF1">
    <property type="entry name" value="ALTERED INHERITANCE OF MITOCHONDRIA PROTEIN 9, MITOCHONDRIAL"/>
    <property type="match status" value="1"/>
</dbReference>
<sequence length="459" mass="51431">MNWFRQFTSRQTHTSSTPIPTRSHINPTLSQGILISDCDEDSIYHYTSGRWLWNEKEQLSRRYVKFNLAELVQIATHATGSKSFVEVQKLPEGNFCKVLLLKTEDGKEVIAKLPNPNAGSQYFTTASEVATMDYVRSVLNVPTPTVYAWSPSTEEIGAEYIIMERSRGVELSKLWDDIPGPDKLQIVRQLVGFEKTLVSTRFPVYGSIYYADNLCNPHPNQMIELGPKKNTVGAAFVVGPTTNRTFFDDGRNAVDPTAQRKQETLQNFIKVVKSLSPKDKEISKPVLWHPDLHGDNIFVNPDQPTEILSIIDWQAVNLSPLFLQARHPALIEFEGPIPEGLQSISLPNNFDELSPEEQLKAKKLRAAQSLYKLYDIQMIQDCPEIAAALTFKNSLAGQIAGLSGSLFSDGKPVVQGMLIKLQEEWATRVGSSIPCPISLPRSMRNSRERTRQSGLVVLS</sequence>
<protein>
    <recommendedName>
        <fullName evidence="3">Altered inheritance of mitochondria protein 9, mitochondrial</fullName>
    </recommendedName>
    <alternativeName>
        <fullName evidence="6">Found in mitochondrial proteome protein 29</fullName>
    </alternativeName>
</protein>
<feature type="region of interest" description="Disordered" evidence="7">
    <location>
        <begin position="1"/>
        <end position="22"/>
    </location>
</feature>
<dbReference type="Pfam" id="PF01636">
    <property type="entry name" value="APH"/>
    <property type="match status" value="1"/>
</dbReference>
<keyword evidence="9" id="KW-0808">Transferase</keyword>
<evidence type="ECO:0000259" key="8">
    <source>
        <dbReference type="Pfam" id="PF01636"/>
    </source>
</evidence>
<dbReference type="GO" id="GO:0005739">
    <property type="term" value="C:mitochondrion"/>
    <property type="evidence" value="ECO:0007669"/>
    <property type="project" value="UniProtKB-SubCell"/>
</dbReference>
<dbReference type="RefSeq" id="XP_014535879.1">
    <property type="nucleotide sequence ID" value="XM_014680393.1"/>
</dbReference>
<keyword evidence="4" id="KW-0809">Transit peptide</keyword>
<evidence type="ECO:0000256" key="3">
    <source>
        <dbReference type="ARBA" id="ARBA00016197"/>
    </source>
</evidence>
<dbReference type="GO" id="GO:0016740">
    <property type="term" value="F:transferase activity"/>
    <property type="evidence" value="ECO:0007669"/>
    <property type="project" value="UniProtKB-KW"/>
</dbReference>
<dbReference type="Proteomes" id="UP000595662">
    <property type="component" value="Chromosome 4"/>
</dbReference>
<comment type="similarity">
    <text evidence="2">Belongs to the AIM9 family.</text>
</comment>
<feature type="domain" description="Aminoglycoside phosphotransferase" evidence="8">
    <location>
        <begin position="98"/>
        <end position="318"/>
    </location>
</feature>
<evidence type="ECO:0000256" key="2">
    <source>
        <dbReference type="ARBA" id="ARBA00005543"/>
    </source>
</evidence>